<dbReference type="GO" id="GO:0004222">
    <property type="term" value="F:metalloendopeptidase activity"/>
    <property type="evidence" value="ECO:0007669"/>
    <property type="project" value="InterPro"/>
</dbReference>
<dbReference type="NCBIfam" id="TIGR00054">
    <property type="entry name" value="RIP metalloprotease RseP"/>
    <property type="match status" value="1"/>
</dbReference>
<keyword evidence="6 11" id="KW-0378">Hydrolase</keyword>
<evidence type="ECO:0000256" key="7">
    <source>
        <dbReference type="ARBA" id="ARBA00022833"/>
    </source>
</evidence>
<dbReference type="Proteomes" id="UP000298631">
    <property type="component" value="Plasmid unnamed1"/>
</dbReference>
<dbReference type="EMBL" id="CP039965">
    <property type="protein sequence ID" value="QCO56909.1"/>
    <property type="molecule type" value="Genomic_DNA"/>
</dbReference>
<feature type="domain" description="PDZ" evidence="12">
    <location>
        <begin position="208"/>
        <end position="274"/>
    </location>
</feature>
<evidence type="ECO:0000259" key="12">
    <source>
        <dbReference type="SMART" id="SM00228"/>
    </source>
</evidence>
<accession>A0A4P8EIZ5</accession>
<dbReference type="Gene3D" id="2.30.42.10">
    <property type="match status" value="1"/>
</dbReference>
<feature type="transmembrane region" description="Helical" evidence="11">
    <location>
        <begin position="375"/>
        <end position="400"/>
    </location>
</feature>
<organism evidence="13 14">
    <name type="scientific">Pseudorhodobacter turbinis</name>
    <dbReference type="NCBI Taxonomy" id="2500533"/>
    <lineage>
        <taxon>Bacteria</taxon>
        <taxon>Pseudomonadati</taxon>
        <taxon>Pseudomonadota</taxon>
        <taxon>Alphaproteobacteria</taxon>
        <taxon>Rhodobacterales</taxon>
        <taxon>Paracoccaceae</taxon>
        <taxon>Pseudorhodobacter</taxon>
    </lineage>
</organism>
<comment type="similarity">
    <text evidence="3 11">Belongs to the peptidase M50B family.</text>
</comment>
<dbReference type="AlphaFoldDB" id="A0A4P8EIZ5"/>
<dbReference type="PANTHER" id="PTHR42837:SF2">
    <property type="entry name" value="MEMBRANE METALLOPROTEASE ARASP2, CHLOROPLASTIC-RELATED"/>
    <property type="match status" value="1"/>
</dbReference>
<dbReference type="InterPro" id="IPR001478">
    <property type="entry name" value="PDZ"/>
</dbReference>
<dbReference type="InterPro" id="IPR041489">
    <property type="entry name" value="PDZ_6"/>
</dbReference>
<dbReference type="OrthoDB" id="9782003at2"/>
<dbReference type="Pfam" id="PF17820">
    <property type="entry name" value="PDZ_6"/>
    <property type="match status" value="1"/>
</dbReference>
<feature type="transmembrane region" description="Helical" evidence="11">
    <location>
        <begin position="113"/>
        <end position="138"/>
    </location>
</feature>
<reference evidence="13 14" key="1">
    <citation type="submission" date="2019-05" db="EMBL/GenBank/DDBJ databases">
        <title>Pseudorhodobacter turbinis sp. nov., isolated from the gut of the Korean turban shell.</title>
        <authorList>
            <person name="Jeong Y.-S."/>
            <person name="Kang W.-R."/>
            <person name="Bae J.-W."/>
        </authorList>
    </citation>
    <scope>NUCLEOTIDE SEQUENCE [LARGE SCALE GENOMIC DNA]</scope>
    <source>
        <strain evidence="13 14">S12M18</strain>
        <plasmid evidence="13 14">unnamed1</plasmid>
    </source>
</reference>
<dbReference type="InterPro" id="IPR004387">
    <property type="entry name" value="Pept_M50_Zn"/>
</dbReference>
<keyword evidence="13" id="KW-0614">Plasmid</keyword>
<gene>
    <name evidence="13" type="primary">rseP</name>
    <name evidence="13" type="ORF">EOK75_13990</name>
</gene>
<dbReference type="GO" id="GO:0006508">
    <property type="term" value="P:proteolysis"/>
    <property type="evidence" value="ECO:0007669"/>
    <property type="project" value="UniProtKB-KW"/>
</dbReference>
<dbReference type="SUPFAM" id="SSF50156">
    <property type="entry name" value="PDZ domain-like"/>
    <property type="match status" value="2"/>
</dbReference>
<evidence type="ECO:0000256" key="8">
    <source>
        <dbReference type="ARBA" id="ARBA00022989"/>
    </source>
</evidence>
<dbReference type="CDD" id="cd06163">
    <property type="entry name" value="S2P-M50_PDZ_RseP-like"/>
    <property type="match status" value="1"/>
</dbReference>
<proteinExistence type="inferred from homology"/>
<keyword evidence="4 13" id="KW-0645">Protease</keyword>
<feature type="domain" description="PDZ" evidence="12">
    <location>
        <begin position="138"/>
        <end position="205"/>
    </location>
</feature>
<dbReference type="InterPro" id="IPR008915">
    <property type="entry name" value="Peptidase_M50"/>
</dbReference>
<dbReference type="GO" id="GO:0046872">
    <property type="term" value="F:metal ion binding"/>
    <property type="evidence" value="ECO:0007669"/>
    <property type="project" value="UniProtKB-KW"/>
</dbReference>
<comment type="cofactor">
    <cofactor evidence="1 11">
        <name>Zn(2+)</name>
        <dbReference type="ChEBI" id="CHEBI:29105"/>
    </cofactor>
</comment>
<dbReference type="InterPro" id="IPR036034">
    <property type="entry name" value="PDZ_sf"/>
</dbReference>
<evidence type="ECO:0000256" key="11">
    <source>
        <dbReference type="RuleBase" id="RU362031"/>
    </source>
</evidence>
<dbReference type="KEGG" id="pseb:EOK75_13990"/>
<sequence>MEFMNLIPSFGNFAWTIAAFVIALSIIVAVHEYGHYIVGRWSGIHADVFSLGFGPVLFSRVDKRGTRWQFAAFPLGGYVKFKGDSDAASGKDGETISTLSAEERRHTMHGAPLWARAATVLAGPMFNFILTMVIYFAVTLHFGIATDRPVIGAVKPLPDNSQTLLAGDEVLAVNGVQTPDLQSFITAARALEIAPTVDYTIARAGRDVTIAGPFPFPALVGSIALESAAQDAGLAEGDVILAINGQPVSAFMDLVNFVKDSKDAPVSLQVWRADDAEGTRFETTLTPRLTTNPMPGGGFEERYLIGLGEGLMFTPELYTPGPVEALSISAQRTWTLVKTSLSGLGHIVTGAISSCNLRGPIGIAKTSSAAASQGGLTFIMMIAALSTAVGLMNLFPIPVLDGGHLVFHAYEAITGKPPSDGALRVMMMVGLALLLSLMAFALSNDLFCP</sequence>
<feature type="transmembrane region" description="Helical" evidence="11">
    <location>
        <begin position="421"/>
        <end position="442"/>
    </location>
</feature>
<evidence type="ECO:0000256" key="10">
    <source>
        <dbReference type="ARBA" id="ARBA00023136"/>
    </source>
</evidence>
<keyword evidence="9 11" id="KW-0482">Metalloprotease</keyword>
<geneLocation type="plasmid" evidence="13 14">
    <name>unnamed1</name>
</geneLocation>
<evidence type="ECO:0000256" key="9">
    <source>
        <dbReference type="ARBA" id="ARBA00023049"/>
    </source>
</evidence>
<keyword evidence="10 11" id="KW-0472">Membrane</keyword>
<evidence type="ECO:0000256" key="4">
    <source>
        <dbReference type="ARBA" id="ARBA00022670"/>
    </source>
</evidence>
<name>A0A4P8EIZ5_9RHOB</name>
<keyword evidence="11" id="KW-0479">Metal-binding</keyword>
<dbReference type="SMART" id="SM00228">
    <property type="entry name" value="PDZ"/>
    <property type="match status" value="2"/>
</dbReference>
<keyword evidence="5 11" id="KW-0812">Transmembrane</keyword>
<keyword evidence="8 11" id="KW-1133">Transmembrane helix</keyword>
<evidence type="ECO:0000256" key="3">
    <source>
        <dbReference type="ARBA" id="ARBA00007931"/>
    </source>
</evidence>
<evidence type="ECO:0000256" key="2">
    <source>
        <dbReference type="ARBA" id="ARBA00004141"/>
    </source>
</evidence>
<evidence type="ECO:0000256" key="1">
    <source>
        <dbReference type="ARBA" id="ARBA00001947"/>
    </source>
</evidence>
<dbReference type="CDD" id="cd23081">
    <property type="entry name" value="cpPDZ_EcRseP-like"/>
    <property type="match status" value="1"/>
</dbReference>
<evidence type="ECO:0000256" key="5">
    <source>
        <dbReference type="ARBA" id="ARBA00022692"/>
    </source>
</evidence>
<dbReference type="GO" id="GO:0016020">
    <property type="term" value="C:membrane"/>
    <property type="evidence" value="ECO:0007669"/>
    <property type="project" value="UniProtKB-SubCell"/>
</dbReference>
<comment type="subcellular location">
    <subcellularLocation>
        <location evidence="2">Membrane</location>
        <topology evidence="2">Multi-pass membrane protein</topology>
    </subcellularLocation>
</comment>
<dbReference type="RefSeq" id="WP_137194720.1">
    <property type="nucleotide sequence ID" value="NZ_CP039965.1"/>
</dbReference>
<evidence type="ECO:0000256" key="6">
    <source>
        <dbReference type="ARBA" id="ARBA00022801"/>
    </source>
</evidence>
<feature type="transmembrane region" description="Helical" evidence="11">
    <location>
        <begin position="12"/>
        <end position="31"/>
    </location>
</feature>
<keyword evidence="7 11" id="KW-0862">Zinc</keyword>
<dbReference type="EC" id="3.4.24.-" evidence="11"/>
<evidence type="ECO:0000313" key="13">
    <source>
        <dbReference type="EMBL" id="QCO56909.1"/>
    </source>
</evidence>
<evidence type="ECO:0000313" key="14">
    <source>
        <dbReference type="Proteomes" id="UP000298631"/>
    </source>
</evidence>
<keyword evidence="14" id="KW-1185">Reference proteome</keyword>
<dbReference type="PANTHER" id="PTHR42837">
    <property type="entry name" value="REGULATOR OF SIGMA-E PROTEASE RSEP"/>
    <property type="match status" value="1"/>
</dbReference>
<protein>
    <recommendedName>
        <fullName evidence="11">Zinc metalloprotease</fullName>
        <ecNumber evidence="11">3.4.24.-</ecNumber>
    </recommendedName>
</protein>
<dbReference type="Pfam" id="PF02163">
    <property type="entry name" value="Peptidase_M50"/>
    <property type="match status" value="1"/>
</dbReference>